<protein>
    <submittedName>
        <fullName evidence="9">CDP-diacylglycerol--serine O-phosphatidyltransferase</fullName>
        <ecNumber evidence="9">2.7.8.8</ecNumber>
    </submittedName>
</protein>
<dbReference type="PANTHER" id="PTHR12586">
    <property type="entry name" value="CDP-DIACYLGLYCEROL--SERINE O-PHOSPHATIDYLTRANSFERASE"/>
    <property type="match status" value="1"/>
</dbReference>
<organism evidence="9 10">
    <name type="scientific">Candidatus Accumulibacter phosphatis</name>
    <dbReference type="NCBI Taxonomy" id="327160"/>
    <lineage>
        <taxon>Bacteria</taxon>
        <taxon>Pseudomonadati</taxon>
        <taxon>Pseudomonadota</taxon>
        <taxon>Betaproteobacteria</taxon>
        <taxon>Candidatus Accumulibacter</taxon>
    </lineage>
</organism>
<dbReference type="GO" id="GO:0005829">
    <property type="term" value="C:cytosol"/>
    <property type="evidence" value="ECO:0007669"/>
    <property type="project" value="TreeGrafter"/>
</dbReference>
<sequence length="460" mass="51752">MSSALAAVVQHLRGHRQSAIGLEGLPCIPVAAAGVLTLFGPREFRAALLERIATASQRILISALYLQDDESGRELLAALYAAKAARPYLQIAIFVDWHRAQRGLIGKLASAGNAALYVEMARRLGPGVPIYGVPVQGREWLGVLHLKGFVIDDSLLYSGASINDVYLYRQDRYRLDRYHLIENRPLADSMASLLTRILQVNAAVCPLNTESRPKTPALRGAIVKLRRLLAKSRYHIVAGAIGSGEVGITPLLGFGSRENQLNAVILQLIQRAERRLVLFTPYFNLPRVVRRAIDEKIRQRCQVTIVVGDKTANDFYIPPEEPFTTIGALPYLYETNLRRFCKTHQNAVAQGLLDLQLWRHEKHSFHLKGLLVDDDYALITGSNLNPRAWRLDLENGLLIHDPERRLIAQHHAELDRILAHTRRLDDYRSLDDIDSYPAPVQRILKRLARTRADRLVNQVL</sequence>
<dbReference type="AlphaFoldDB" id="A0A084Y6A3"/>
<keyword evidence="6" id="KW-0594">Phospholipid biosynthesis</keyword>
<dbReference type="NCBIfam" id="NF006946">
    <property type="entry name" value="PRK09428.1"/>
    <property type="match status" value="1"/>
</dbReference>
<dbReference type="GO" id="GO:0032049">
    <property type="term" value="P:cardiolipin biosynthetic process"/>
    <property type="evidence" value="ECO:0007669"/>
    <property type="project" value="InterPro"/>
</dbReference>
<keyword evidence="5" id="KW-0443">Lipid metabolism</keyword>
<dbReference type="GO" id="GO:0003882">
    <property type="term" value="F:CDP-diacylglycerol-serine O-phosphatidyltransferase activity"/>
    <property type="evidence" value="ECO:0007669"/>
    <property type="project" value="UniProtKB-EC"/>
</dbReference>
<reference evidence="9 10" key="1">
    <citation type="submission" date="2014-02" db="EMBL/GenBank/DDBJ databases">
        <title>Expanding our view of genomic diversity in Candidatus Accumulibacter clades.</title>
        <authorList>
            <person name="Skennerton C.T."/>
            <person name="Barr J.J."/>
            <person name="Slater F.R."/>
            <person name="Bond P.L."/>
            <person name="Tyson G.W."/>
        </authorList>
    </citation>
    <scope>NUCLEOTIDE SEQUENCE [LARGE SCALE GENOMIC DNA]</scope>
    <source>
        <strain evidence="10">BA-91</strain>
    </source>
</reference>
<evidence type="ECO:0000256" key="5">
    <source>
        <dbReference type="ARBA" id="ARBA00023098"/>
    </source>
</evidence>
<dbReference type="Pfam" id="PF13091">
    <property type="entry name" value="PLDc_2"/>
    <property type="match status" value="1"/>
</dbReference>
<gene>
    <name evidence="9" type="primary">pssA</name>
    <name evidence="9" type="ORF">AW09_004666</name>
</gene>
<dbReference type="EC" id="2.7.8.8" evidence="9"/>
<comment type="caution">
    <text evidence="9">The sequence shown here is derived from an EMBL/GenBank/DDBJ whole genome shotgun (WGS) entry which is preliminary data.</text>
</comment>
<dbReference type="InterPro" id="IPR025202">
    <property type="entry name" value="PLD-like_dom"/>
</dbReference>
<evidence type="ECO:0000256" key="7">
    <source>
        <dbReference type="ARBA" id="ARBA00023264"/>
    </source>
</evidence>
<dbReference type="CDD" id="cd09136">
    <property type="entry name" value="PLDc_PSS_G_neg_2"/>
    <property type="match status" value="1"/>
</dbReference>
<comment type="similarity">
    <text evidence="1">Belongs to the CDP-alcohol phosphatidyltransferase class-II family.</text>
</comment>
<dbReference type="EMBL" id="JDVG02000732">
    <property type="protein sequence ID" value="KFB70247.1"/>
    <property type="molecule type" value="Genomic_DNA"/>
</dbReference>
<keyword evidence="7" id="KW-1208">Phospholipid metabolism</keyword>
<dbReference type="SMART" id="SM00155">
    <property type="entry name" value="PLDc"/>
    <property type="match status" value="2"/>
</dbReference>
<evidence type="ECO:0000256" key="2">
    <source>
        <dbReference type="ARBA" id="ARBA00022516"/>
    </source>
</evidence>
<keyword evidence="2" id="KW-0444">Lipid biosynthesis</keyword>
<evidence type="ECO:0000313" key="9">
    <source>
        <dbReference type="EMBL" id="KFB70247.1"/>
    </source>
</evidence>
<evidence type="ECO:0000256" key="3">
    <source>
        <dbReference type="ARBA" id="ARBA00022679"/>
    </source>
</evidence>
<dbReference type="PIRSF" id="PIRSF000850">
    <property type="entry name" value="Phospholipase_D_PSS"/>
    <property type="match status" value="1"/>
</dbReference>
<dbReference type="PROSITE" id="PS50035">
    <property type="entry name" value="PLD"/>
    <property type="match status" value="1"/>
</dbReference>
<dbReference type="Proteomes" id="UP000020077">
    <property type="component" value="Unassembled WGS sequence"/>
</dbReference>
<dbReference type="InterPro" id="IPR001736">
    <property type="entry name" value="PLipase_D/transphosphatidylase"/>
</dbReference>
<dbReference type="PANTHER" id="PTHR12586:SF1">
    <property type="entry name" value="CDP-DIACYLGLYCEROL--GLYCEROL-3-PHOSPHATE 3-PHOSPHATIDYLTRANSFERASE, MITOCHONDRIAL"/>
    <property type="match status" value="1"/>
</dbReference>
<evidence type="ECO:0000313" key="10">
    <source>
        <dbReference type="Proteomes" id="UP000020077"/>
    </source>
</evidence>
<evidence type="ECO:0000256" key="6">
    <source>
        <dbReference type="ARBA" id="ARBA00023209"/>
    </source>
</evidence>
<name>A0A084Y6A3_9PROT</name>
<evidence type="ECO:0000259" key="8">
    <source>
        <dbReference type="PROSITE" id="PS50035"/>
    </source>
</evidence>
<keyword evidence="4" id="KW-0677">Repeat</keyword>
<dbReference type="GO" id="GO:0008444">
    <property type="term" value="F:CDP-diacylglycerol-glycerol-3-phosphate 3-phosphatidyltransferase activity"/>
    <property type="evidence" value="ECO:0007669"/>
    <property type="project" value="InterPro"/>
</dbReference>
<evidence type="ECO:0000256" key="1">
    <source>
        <dbReference type="ARBA" id="ARBA00010682"/>
    </source>
</evidence>
<accession>A0A084Y6A3</accession>
<dbReference type="SUPFAM" id="SSF56024">
    <property type="entry name" value="Phospholipase D/nuclease"/>
    <property type="match status" value="2"/>
</dbReference>
<proteinExistence type="inferred from homology"/>
<evidence type="ECO:0000256" key="4">
    <source>
        <dbReference type="ARBA" id="ARBA00022737"/>
    </source>
</evidence>
<dbReference type="Gene3D" id="3.30.870.10">
    <property type="entry name" value="Endonuclease Chain A"/>
    <property type="match status" value="2"/>
</dbReference>
<dbReference type="InterPro" id="IPR016270">
    <property type="entry name" value="PGS1"/>
</dbReference>
<keyword evidence="3 9" id="KW-0808">Transferase</keyword>
<feature type="domain" description="PLD phosphodiesterase" evidence="8">
    <location>
        <begin position="361"/>
        <end position="388"/>
    </location>
</feature>